<name>A0A2C6LA60_9APIC</name>
<dbReference type="VEuPathDB" id="ToxoDB:CSUI_002108"/>
<evidence type="ECO:0000313" key="2">
    <source>
        <dbReference type="Proteomes" id="UP000221165"/>
    </source>
</evidence>
<gene>
    <name evidence="1" type="ORF">CSUI_002108</name>
</gene>
<keyword evidence="2" id="KW-1185">Reference proteome</keyword>
<dbReference type="RefSeq" id="XP_067925716.1">
    <property type="nucleotide sequence ID" value="XM_068062310.1"/>
</dbReference>
<evidence type="ECO:0000313" key="1">
    <source>
        <dbReference type="EMBL" id="PHJ24042.1"/>
    </source>
</evidence>
<protein>
    <submittedName>
        <fullName evidence="1">Uncharacterized protein</fullName>
    </submittedName>
</protein>
<comment type="caution">
    <text evidence="1">The sequence shown here is derived from an EMBL/GenBank/DDBJ whole genome shotgun (WGS) entry which is preliminary data.</text>
</comment>
<organism evidence="1 2">
    <name type="scientific">Cystoisospora suis</name>
    <dbReference type="NCBI Taxonomy" id="483139"/>
    <lineage>
        <taxon>Eukaryota</taxon>
        <taxon>Sar</taxon>
        <taxon>Alveolata</taxon>
        <taxon>Apicomplexa</taxon>
        <taxon>Conoidasida</taxon>
        <taxon>Coccidia</taxon>
        <taxon>Eucoccidiorida</taxon>
        <taxon>Eimeriorina</taxon>
        <taxon>Sarcocystidae</taxon>
        <taxon>Cystoisospora</taxon>
    </lineage>
</organism>
<dbReference type="EMBL" id="MIGC01000882">
    <property type="protein sequence ID" value="PHJ24042.1"/>
    <property type="molecule type" value="Genomic_DNA"/>
</dbReference>
<reference evidence="1 2" key="1">
    <citation type="journal article" date="2017" name="Int. J. Parasitol.">
        <title>The genome of the protozoan parasite Cystoisospora suis and a reverse vaccinology approach to identify vaccine candidates.</title>
        <authorList>
            <person name="Palmieri N."/>
            <person name="Shrestha A."/>
            <person name="Ruttkowski B."/>
            <person name="Beck T."/>
            <person name="Vogl C."/>
            <person name="Tomley F."/>
            <person name="Blake D.P."/>
            <person name="Joachim A."/>
        </authorList>
    </citation>
    <scope>NUCLEOTIDE SEQUENCE [LARGE SCALE GENOMIC DNA]</scope>
    <source>
        <strain evidence="1 2">Wien I</strain>
    </source>
</reference>
<proteinExistence type="predicted"/>
<dbReference type="AlphaFoldDB" id="A0A2C6LA60"/>
<dbReference type="GeneID" id="94425521"/>
<sequence length="145" mass="16764">MGIMKVFPTLRTKLKHLEVTHRYPQASGRKRIRWQLARSLSVLLIAERKLTHPGPPRKKMIRRQNIPHPSKMVILIFLMSRLSHPGRNKALKQENVLPPLKQQRKMDLSVPVVAAVYIQPKQLSKMTRNRRIAIIIPLLAKPGNL</sequence>
<dbReference type="Proteomes" id="UP000221165">
    <property type="component" value="Unassembled WGS sequence"/>
</dbReference>
<accession>A0A2C6LA60</accession>